<evidence type="ECO:0000313" key="4">
    <source>
        <dbReference type="Proteomes" id="UP001229955"/>
    </source>
</evidence>
<feature type="domain" description="DUF2779" evidence="1">
    <location>
        <begin position="368"/>
        <end position="505"/>
    </location>
</feature>
<sequence length="615" mass="69164">MPRHTLSKSDFKTARGCGTKLYYRELKYPDTMQQNEYLQLLAEGGYMVELLAKQMFPTGLTLEYGKKPLEAAAQETAAQLERGAREEVVLFEATLFDGVRQARVDILKRTPRGFDLYEVKSSSIDFEKQAKALEKTGSLFKSQRTPFGIHSDWREYLEDVTYQVALLRDLYPDVPIRAHLMLMDKRAPVPHDGMPQWFRIVKADDGRLATAEFIGDAALARESRLVIAVDCTSEVEELEPGVREAAQDLAASLAPELTRIEPVLTRACRNCEFRTDPAEGPSGFHECWGERGTAHPHVLQLFRGGDLIDEMIAQGIDRVTDIPDAHVAALKGVYGERQRVQIEQTRLGKEWFDPALGHEIAQARYPLHFIDFEAARIAIPHHKGMTPYGLLAFQWSCHTQRAPGAELEHRHFLNTDPIWPNELFARELRDAVGHDGTLLVWSAFEKSILSAVAEEMSSLGSGDAELANWLREAALPLGDGVGRQLDMLKLCRKRYYHPGMQGSNSIKYVLDALWKHSSEARSRFAALAGREGDPELGPYATLPPEIIDGSEAEVKEGTGAVRAYFRMAYGLEREDPTIKSQWSNLLLEYCKLDTLAMVLIWEHWQRITGSAATGR</sequence>
<evidence type="ECO:0000313" key="2">
    <source>
        <dbReference type="EMBL" id="WKW10925.1"/>
    </source>
</evidence>
<dbReference type="KEGG" id="pspc:Strain318_000158"/>
<organism evidence="2">
    <name type="scientific">Pseudogemmatithrix spongiicola</name>
    <dbReference type="NCBI Taxonomy" id="3062599"/>
    <lineage>
        <taxon>Bacteria</taxon>
        <taxon>Pseudomonadati</taxon>
        <taxon>Gemmatimonadota</taxon>
        <taxon>Gemmatimonadia</taxon>
        <taxon>Gemmatimonadales</taxon>
        <taxon>Gemmatimonadaceae</taxon>
        <taxon>Pseudogemmatithrix</taxon>
    </lineage>
</organism>
<dbReference type="EMBL" id="CP130612">
    <property type="protein sequence ID" value="WKW10925.1"/>
    <property type="molecule type" value="Genomic_DNA"/>
</dbReference>
<evidence type="ECO:0000259" key="1">
    <source>
        <dbReference type="Pfam" id="PF11074"/>
    </source>
</evidence>
<proteinExistence type="predicted"/>
<dbReference type="RefSeq" id="WP_367886636.1">
    <property type="nucleotide sequence ID" value="NZ_CP130612.1"/>
</dbReference>
<gene>
    <name evidence="2" type="ORF">Strain138_000158</name>
    <name evidence="3" type="ORF">Strain318_000158</name>
</gene>
<protein>
    <submittedName>
        <fullName evidence="2">DUF2779 domain-containing protein</fullName>
    </submittedName>
</protein>
<dbReference type="EMBL" id="CP130613">
    <property type="protein sequence ID" value="WKW13834.1"/>
    <property type="molecule type" value="Genomic_DNA"/>
</dbReference>
<accession>A0AA49JS39</accession>
<reference evidence="2" key="1">
    <citation type="submission" date="2023-07" db="EMBL/GenBank/DDBJ databases">
        <authorList>
            <person name="Haufschild T."/>
            <person name="Kallscheuer N."/>
            <person name="Hammer J."/>
            <person name="Kohn T."/>
            <person name="Kabuu M."/>
            <person name="Jogler M."/>
            <person name="Wohfarth N."/>
            <person name="Heuer A."/>
            <person name="Rohde M."/>
            <person name="van Teeseling M.C.F."/>
            <person name="Jogler C."/>
        </authorList>
    </citation>
    <scope>NUCLEOTIDE SEQUENCE</scope>
    <source>
        <strain evidence="2">Strain 138</strain>
        <strain evidence="3">Strain 318</strain>
    </source>
</reference>
<dbReference type="AlphaFoldDB" id="A0AA49JS39"/>
<dbReference type="Pfam" id="PF11074">
    <property type="entry name" value="DUF2779"/>
    <property type="match status" value="1"/>
</dbReference>
<name>A0AA49JS39_9BACT</name>
<evidence type="ECO:0000313" key="3">
    <source>
        <dbReference type="EMBL" id="WKW13834.1"/>
    </source>
</evidence>
<accession>A0AA49JXS7</accession>
<dbReference type="InterPro" id="IPR021301">
    <property type="entry name" value="DUF2779"/>
</dbReference>
<dbReference type="Proteomes" id="UP001229955">
    <property type="component" value="Chromosome"/>
</dbReference>
<keyword evidence="4" id="KW-1185">Reference proteome</keyword>